<dbReference type="PROSITE" id="PS01187">
    <property type="entry name" value="EGF_CA"/>
    <property type="match status" value="1"/>
</dbReference>
<comment type="caution">
    <text evidence="7">The sequence shown here is derived from an EMBL/GenBank/DDBJ whole genome shotgun (WGS) entry which is preliminary data.</text>
</comment>
<keyword evidence="2" id="KW-0732">Signal</keyword>
<feature type="domain" description="EGF-like" evidence="6">
    <location>
        <begin position="18"/>
        <end position="49"/>
    </location>
</feature>
<dbReference type="PANTHER" id="PTHR24034:SF209">
    <property type="entry name" value="EGF-LIKE DOMAIN-CONTAINING PROTEIN"/>
    <property type="match status" value="1"/>
</dbReference>
<organism evidence="7 8">
    <name type="scientific">Ataeniobius toweri</name>
    <dbReference type="NCBI Taxonomy" id="208326"/>
    <lineage>
        <taxon>Eukaryota</taxon>
        <taxon>Metazoa</taxon>
        <taxon>Chordata</taxon>
        <taxon>Craniata</taxon>
        <taxon>Vertebrata</taxon>
        <taxon>Euteleostomi</taxon>
        <taxon>Actinopterygii</taxon>
        <taxon>Neopterygii</taxon>
        <taxon>Teleostei</taxon>
        <taxon>Neoteleostei</taxon>
        <taxon>Acanthomorphata</taxon>
        <taxon>Ovalentaria</taxon>
        <taxon>Atherinomorphae</taxon>
        <taxon>Cyprinodontiformes</taxon>
        <taxon>Goodeidae</taxon>
        <taxon>Ataeniobius</taxon>
    </lineage>
</organism>
<evidence type="ECO:0000313" key="7">
    <source>
        <dbReference type="EMBL" id="MED6262278.1"/>
    </source>
</evidence>
<dbReference type="SMART" id="SM00179">
    <property type="entry name" value="EGF_CA"/>
    <property type="match status" value="2"/>
</dbReference>
<evidence type="ECO:0000256" key="2">
    <source>
        <dbReference type="ARBA" id="ARBA00022729"/>
    </source>
</evidence>
<feature type="domain" description="EGF-like calcium-binding" evidence="5">
    <location>
        <begin position="50"/>
        <end position="95"/>
    </location>
</feature>
<feature type="domain" description="EGF-like" evidence="6">
    <location>
        <begin position="99"/>
        <end position="141"/>
    </location>
</feature>
<feature type="non-terminal residue" evidence="7">
    <location>
        <position position="1"/>
    </location>
</feature>
<dbReference type="InterPro" id="IPR001881">
    <property type="entry name" value="EGF-like_Ca-bd_dom"/>
</dbReference>
<evidence type="ECO:0000256" key="3">
    <source>
        <dbReference type="ARBA" id="ARBA00022737"/>
    </source>
</evidence>
<evidence type="ECO:0000259" key="5">
    <source>
        <dbReference type="SMART" id="SM00179"/>
    </source>
</evidence>
<dbReference type="SMART" id="SM00181">
    <property type="entry name" value="EGF"/>
    <property type="match status" value="3"/>
</dbReference>
<keyword evidence="3" id="KW-0677">Repeat</keyword>
<gene>
    <name evidence="7" type="ORF">ATANTOWER_017150</name>
</gene>
<protein>
    <submittedName>
        <fullName evidence="7">Uncharacterized protein</fullName>
    </submittedName>
</protein>
<keyword evidence="8" id="KW-1185">Reference proteome</keyword>
<dbReference type="InterPro" id="IPR009030">
    <property type="entry name" value="Growth_fac_rcpt_cys_sf"/>
</dbReference>
<dbReference type="PANTHER" id="PTHR24034">
    <property type="entry name" value="EGF-LIKE DOMAIN-CONTAINING PROTEIN"/>
    <property type="match status" value="1"/>
</dbReference>
<dbReference type="Gene3D" id="2.10.25.10">
    <property type="entry name" value="Laminin"/>
    <property type="match status" value="3"/>
</dbReference>
<reference evidence="7 8" key="1">
    <citation type="submission" date="2021-07" db="EMBL/GenBank/DDBJ databases">
        <authorList>
            <person name="Palmer J.M."/>
        </authorList>
    </citation>
    <scope>NUCLEOTIDE SEQUENCE [LARGE SCALE GENOMIC DNA]</scope>
    <source>
        <strain evidence="7 8">AT_MEX2019</strain>
        <tissue evidence="7">Muscle</tissue>
    </source>
</reference>
<evidence type="ECO:0000256" key="1">
    <source>
        <dbReference type="ARBA" id="ARBA00022536"/>
    </source>
</evidence>
<proteinExistence type="predicted"/>
<feature type="domain" description="EGF-like" evidence="6">
    <location>
        <begin position="53"/>
        <end position="95"/>
    </location>
</feature>
<dbReference type="Proteomes" id="UP001345963">
    <property type="component" value="Unassembled WGS sequence"/>
</dbReference>
<dbReference type="CDD" id="cd00054">
    <property type="entry name" value="EGF_CA"/>
    <property type="match status" value="1"/>
</dbReference>
<dbReference type="InterPro" id="IPR050751">
    <property type="entry name" value="ECM_structural_protein"/>
</dbReference>
<name>A0ABU7CH72_9TELE</name>
<keyword evidence="4" id="KW-1015">Disulfide bond</keyword>
<accession>A0ABU7CH72</accession>
<dbReference type="SUPFAM" id="SSF57184">
    <property type="entry name" value="Growth factor receptor domain"/>
    <property type="match status" value="1"/>
</dbReference>
<keyword evidence="1" id="KW-0245">EGF-like domain</keyword>
<dbReference type="InterPro" id="IPR049883">
    <property type="entry name" value="NOTCH1_EGF-like"/>
</dbReference>
<dbReference type="InterPro" id="IPR000742">
    <property type="entry name" value="EGF"/>
</dbReference>
<feature type="domain" description="EGF-like calcium-binding" evidence="5">
    <location>
        <begin position="96"/>
        <end position="141"/>
    </location>
</feature>
<dbReference type="Pfam" id="PF07645">
    <property type="entry name" value="EGF_CA"/>
    <property type="match status" value="2"/>
</dbReference>
<dbReference type="EMBL" id="JAHUTI010092059">
    <property type="protein sequence ID" value="MED6262278.1"/>
    <property type="molecule type" value="Genomic_DNA"/>
</dbReference>
<evidence type="ECO:0000313" key="8">
    <source>
        <dbReference type="Proteomes" id="UP001345963"/>
    </source>
</evidence>
<dbReference type="InterPro" id="IPR018097">
    <property type="entry name" value="EGF_Ca-bd_CS"/>
</dbReference>
<sequence>PNKDDINVNGGKSVADDPCKGRCDHVCVGNDICTCMEGYKLKPDGQRCEDINECLLGSSNCRGGERCINTEGSFRCMREVSCGTGYELTENNDCKDIDECETGIHNCGEQFECQNSQGSFRCVPKTKCGEGFIQDALGSCIGVSCKFGSTHVYSYRVYAASLFRLRTAKRIKIKSSFNMLLPSSCLHFGPTQTQNLTDLIVTVTLIGC</sequence>
<evidence type="ECO:0000259" key="6">
    <source>
        <dbReference type="SMART" id="SM00181"/>
    </source>
</evidence>
<evidence type="ECO:0000256" key="4">
    <source>
        <dbReference type="ARBA" id="ARBA00023157"/>
    </source>
</evidence>